<keyword evidence="13" id="KW-0808">Transferase</keyword>
<organism evidence="13 14">
    <name type="scientific">Marinobacterium halophilum</name>
    <dbReference type="NCBI Taxonomy" id="267374"/>
    <lineage>
        <taxon>Bacteria</taxon>
        <taxon>Pseudomonadati</taxon>
        <taxon>Pseudomonadota</taxon>
        <taxon>Gammaproteobacteria</taxon>
        <taxon>Oceanospirillales</taxon>
        <taxon>Oceanospirillaceae</taxon>
        <taxon>Marinobacterium</taxon>
    </lineage>
</organism>
<dbReference type="NCBIfam" id="TIGR00133">
    <property type="entry name" value="gatB"/>
    <property type="match status" value="1"/>
</dbReference>
<dbReference type="GO" id="GO:0050566">
    <property type="term" value="F:asparaginyl-tRNA synthase (glutamine-hydrolyzing) activity"/>
    <property type="evidence" value="ECO:0007669"/>
    <property type="project" value="RHEA"/>
</dbReference>
<evidence type="ECO:0000256" key="8">
    <source>
        <dbReference type="ARBA" id="ARBA00024799"/>
    </source>
</evidence>
<evidence type="ECO:0000313" key="14">
    <source>
        <dbReference type="Proteomes" id="UP000242133"/>
    </source>
</evidence>
<dbReference type="OrthoDB" id="9804078at2"/>
<accession>A0A2P8EYN4</accession>
<dbReference type="NCBIfam" id="NF004014">
    <property type="entry name" value="PRK05477.1-4"/>
    <property type="match status" value="1"/>
</dbReference>
<dbReference type="GO" id="GO:0070681">
    <property type="term" value="P:glutaminyl-tRNAGln biosynthesis via transamidation"/>
    <property type="evidence" value="ECO:0007669"/>
    <property type="project" value="TreeGrafter"/>
</dbReference>
<dbReference type="NCBIfam" id="NF004012">
    <property type="entry name" value="PRK05477.1-2"/>
    <property type="match status" value="1"/>
</dbReference>
<evidence type="ECO:0000256" key="1">
    <source>
        <dbReference type="ARBA" id="ARBA00005306"/>
    </source>
</evidence>
<dbReference type="Pfam" id="PF02934">
    <property type="entry name" value="GatB_N"/>
    <property type="match status" value="1"/>
</dbReference>
<dbReference type="InterPro" id="IPR023168">
    <property type="entry name" value="GatB_Yqey_C_2"/>
</dbReference>
<name>A0A2P8EYN4_9GAMM</name>
<dbReference type="GO" id="GO:0050567">
    <property type="term" value="F:glutaminyl-tRNA synthase (glutamine-hydrolyzing) activity"/>
    <property type="evidence" value="ECO:0007669"/>
    <property type="project" value="UniProtKB-UniRule"/>
</dbReference>
<comment type="catalytic activity">
    <reaction evidence="10 11">
        <text>L-glutamyl-tRNA(Gln) + L-glutamine + ATP + H2O = L-glutaminyl-tRNA(Gln) + L-glutamate + ADP + phosphate + H(+)</text>
        <dbReference type="Rhea" id="RHEA:17521"/>
        <dbReference type="Rhea" id="RHEA-COMP:9681"/>
        <dbReference type="Rhea" id="RHEA-COMP:9684"/>
        <dbReference type="ChEBI" id="CHEBI:15377"/>
        <dbReference type="ChEBI" id="CHEBI:15378"/>
        <dbReference type="ChEBI" id="CHEBI:29985"/>
        <dbReference type="ChEBI" id="CHEBI:30616"/>
        <dbReference type="ChEBI" id="CHEBI:43474"/>
        <dbReference type="ChEBI" id="CHEBI:58359"/>
        <dbReference type="ChEBI" id="CHEBI:78520"/>
        <dbReference type="ChEBI" id="CHEBI:78521"/>
        <dbReference type="ChEBI" id="CHEBI:456216"/>
    </reaction>
</comment>
<comment type="catalytic activity">
    <reaction evidence="9 11">
        <text>L-aspartyl-tRNA(Asn) + L-glutamine + ATP + H2O = L-asparaginyl-tRNA(Asn) + L-glutamate + ADP + phosphate + 2 H(+)</text>
        <dbReference type="Rhea" id="RHEA:14513"/>
        <dbReference type="Rhea" id="RHEA-COMP:9674"/>
        <dbReference type="Rhea" id="RHEA-COMP:9677"/>
        <dbReference type="ChEBI" id="CHEBI:15377"/>
        <dbReference type="ChEBI" id="CHEBI:15378"/>
        <dbReference type="ChEBI" id="CHEBI:29985"/>
        <dbReference type="ChEBI" id="CHEBI:30616"/>
        <dbReference type="ChEBI" id="CHEBI:43474"/>
        <dbReference type="ChEBI" id="CHEBI:58359"/>
        <dbReference type="ChEBI" id="CHEBI:78515"/>
        <dbReference type="ChEBI" id="CHEBI:78516"/>
        <dbReference type="ChEBI" id="CHEBI:456216"/>
    </reaction>
</comment>
<dbReference type="InterPro" id="IPR042114">
    <property type="entry name" value="GatB_C_1"/>
</dbReference>
<dbReference type="FunFam" id="1.10.10.410:FF:000001">
    <property type="entry name" value="Aspartyl/glutamyl-tRNA(Asn/Gln) amidotransferase subunit B"/>
    <property type="match status" value="1"/>
</dbReference>
<dbReference type="InterPro" id="IPR018027">
    <property type="entry name" value="Asn/Gln_amidotransferase"/>
</dbReference>
<dbReference type="InterPro" id="IPR017959">
    <property type="entry name" value="Asn/Gln-tRNA_amidoTrfase_suB/E"/>
</dbReference>
<keyword evidence="4 11" id="KW-0436">Ligase</keyword>
<dbReference type="InterPro" id="IPR003789">
    <property type="entry name" value="Asn/Gln_tRNA_amidoTrase-B-like"/>
</dbReference>
<evidence type="ECO:0000256" key="7">
    <source>
        <dbReference type="ARBA" id="ARBA00022917"/>
    </source>
</evidence>
<dbReference type="InterPro" id="IPR004413">
    <property type="entry name" value="GatB"/>
</dbReference>
<dbReference type="AlphaFoldDB" id="A0A2P8EYN4"/>
<dbReference type="Gene3D" id="1.10.150.380">
    <property type="entry name" value="GatB domain, N-terminal subdomain"/>
    <property type="match status" value="1"/>
</dbReference>
<evidence type="ECO:0000256" key="11">
    <source>
        <dbReference type="HAMAP-Rule" id="MF_00121"/>
    </source>
</evidence>
<evidence type="ECO:0000256" key="10">
    <source>
        <dbReference type="ARBA" id="ARBA00047913"/>
    </source>
</evidence>
<comment type="function">
    <text evidence="8 11">Allows the formation of correctly charged Asn-tRNA(Asn) or Gln-tRNA(Gln) through the transamidation of misacylated Asp-tRNA(Asn) or Glu-tRNA(Gln) in organisms which lack either or both of asparaginyl-tRNA or glutaminyl-tRNA synthetases. The reaction takes place in the presence of glutamine and ATP through an activated phospho-Asp-tRNA(Asn) or phospho-Glu-tRNA(Gln).</text>
</comment>
<dbReference type="Gene3D" id="1.10.10.410">
    <property type="match status" value="1"/>
</dbReference>
<dbReference type="SUPFAM" id="SSF55931">
    <property type="entry name" value="Glutamine synthetase/guanido kinase"/>
    <property type="match status" value="1"/>
</dbReference>
<sequence>MEWEVVIGLEIHVQLSTKTKIFSGASTAFGAEPNTQACAVDLALPGTLPVFNENALRMAVLFGLAVNAEIGKRSVFERKNYFYPDLPKGYQTTQLAEPIVGPGYIDIETDEGVQRRVGLHHAHLEEDAGKSLHEDFHGMSGIDLNRAGTPLVEIVSDPDMRSSKEAAAYARKVHAIVTTLGICDGNMAEGSMRCDCNVSIRPKGQEALGTRTELKNINSFRFIERAIDTEVARQIDLIEDGGTVVQETRLYDPDKNETRSMRSKEEANDYRYFPCPDLLPVVIDDDYIEAVRATLPELPDARRARFTSEYSLSEYDAGVLSAYRAQADYYEQVVKQCGDAKLAANWVMGELAKFLNQNDTDIKDSPVTADQLGGLLVRIKDNTISGNIAKKVFELMWSKGGSADEIIEAEGLKQVTDTGAIEKIVDDVIANADKQVEQYKAAEPDKRGKMLGFFMGQVMKATGGKANPGAVTGILKQKLDALCD</sequence>
<dbReference type="GO" id="GO:0005524">
    <property type="term" value="F:ATP binding"/>
    <property type="evidence" value="ECO:0007669"/>
    <property type="project" value="UniProtKB-KW"/>
</dbReference>
<dbReference type="HAMAP" id="MF_00121">
    <property type="entry name" value="GatB"/>
    <property type="match status" value="1"/>
</dbReference>
<dbReference type="PROSITE" id="PS01234">
    <property type="entry name" value="GATB"/>
    <property type="match status" value="1"/>
</dbReference>
<evidence type="ECO:0000256" key="5">
    <source>
        <dbReference type="ARBA" id="ARBA00022741"/>
    </source>
</evidence>
<gene>
    <name evidence="11" type="primary">gatB</name>
    <name evidence="13" type="ORF">CLV44_10729</name>
</gene>
<dbReference type="InterPro" id="IPR006075">
    <property type="entry name" value="Asn/Gln-tRNA_Trfase_suB/E_cat"/>
</dbReference>
<dbReference type="PANTHER" id="PTHR11659:SF0">
    <property type="entry name" value="GLUTAMYL-TRNA(GLN) AMIDOTRANSFERASE SUBUNIT B, MITOCHONDRIAL"/>
    <property type="match status" value="1"/>
</dbReference>
<dbReference type="SUPFAM" id="SSF89095">
    <property type="entry name" value="GatB/YqeY motif"/>
    <property type="match status" value="1"/>
</dbReference>
<protein>
    <recommendedName>
        <fullName evidence="3 11">Aspartyl/glutamyl-tRNA(Asn/Gln) amidotransferase subunit B</fullName>
        <shortName evidence="11">Asp/Glu-ADT subunit B</shortName>
        <ecNumber evidence="11">6.3.5.-</ecNumber>
    </recommendedName>
</protein>
<keyword evidence="7 11" id="KW-0648">Protein biosynthesis</keyword>
<comment type="subunit">
    <text evidence="2 11">Heterotrimer of A, B and C subunits.</text>
</comment>
<proteinExistence type="inferred from homology"/>
<keyword evidence="5 11" id="KW-0547">Nucleotide-binding</keyword>
<reference evidence="13 14" key="1">
    <citation type="submission" date="2018-03" db="EMBL/GenBank/DDBJ databases">
        <title>Genomic Encyclopedia of Archaeal and Bacterial Type Strains, Phase II (KMG-II): from individual species to whole genera.</title>
        <authorList>
            <person name="Goeker M."/>
        </authorList>
    </citation>
    <scope>NUCLEOTIDE SEQUENCE [LARGE SCALE GENOMIC DNA]</scope>
    <source>
        <strain evidence="13 14">DSM 17586</strain>
    </source>
</reference>
<dbReference type="SMART" id="SM00845">
    <property type="entry name" value="GatB_Yqey"/>
    <property type="match status" value="1"/>
</dbReference>
<dbReference type="FunFam" id="1.10.150.380:FF:000001">
    <property type="entry name" value="Aspartyl/glutamyl-tRNA(Asn/Gln) amidotransferase subunit B"/>
    <property type="match status" value="1"/>
</dbReference>
<dbReference type="InterPro" id="IPR017958">
    <property type="entry name" value="Gln-tRNA_amidoTrfase_suB_CS"/>
</dbReference>
<dbReference type="EMBL" id="PYGI01000007">
    <property type="protein sequence ID" value="PSL14578.1"/>
    <property type="molecule type" value="Genomic_DNA"/>
</dbReference>
<evidence type="ECO:0000256" key="4">
    <source>
        <dbReference type="ARBA" id="ARBA00022598"/>
    </source>
</evidence>
<keyword evidence="6 11" id="KW-0067">ATP-binding</keyword>
<dbReference type="EC" id="6.3.5.-" evidence="11"/>
<evidence type="ECO:0000256" key="3">
    <source>
        <dbReference type="ARBA" id="ARBA00016923"/>
    </source>
</evidence>
<dbReference type="Pfam" id="PF02637">
    <property type="entry name" value="GatB_Yqey"/>
    <property type="match status" value="1"/>
</dbReference>
<keyword evidence="14" id="KW-1185">Reference proteome</keyword>
<evidence type="ECO:0000256" key="2">
    <source>
        <dbReference type="ARBA" id="ARBA00011123"/>
    </source>
</evidence>
<dbReference type="GO" id="GO:0006412">
    <property type="term" value="P:translation"/>
    <property type="evidence" value="ECO:0007669"/>
    <property type="project" value="UniProtKB-UniRule"/>
</dbReference>
<dbReference type="GO" id="GO:0016740">
    <property type="term" value="F:transferase activity"/>
    <property type="evidence" value="ECO:0007669"/>
    <property type="project" value="UniProtKB-KW"/>
</dbReference>
<comment type="caution">
    <text evidence="13">The sequence shown here is derived from an EMBL/GenBank/DDBJ whole genome shotgun (WGS) entry which is preliminary data.</text>
</comment>
<dbReference type="RefSeq" id="WP_106591227.1">
    <property type="nucleotide sequence ID" value="NZ_PYGI01000007.1"/>
</dbReference>
<dbReference type="InterPro" id="IPR014746">
    <property type="entry name" value="Gln_synth/guanido_kin_cat_dom"/>
</dbReference>
<dbReference type="Proteomes" id="UP000242133">
    <property type="component" value="Unassembled WGS sequence"/>
</dbReference>
<dbReference type="PANTHER" id="PTHR11659">
    <property type="entry name" value="GLUTAMYL-TRNA GLN AMIDOTRANSFERASE SUBUNIT B MITOCHONDRIAL AND PROKARYOTIC PET112-RELATED"/>
    <property type="match status" value="1"/>
</dbReference>
<dbReference type="NCBIfam" id="NF004015">
    <property type="entry name" value="PRK05477.1-5"/>
    <property type="match status" value="1"/>
</dbReference>
<evidence type="ECO:0000256" key="9">
    <source>
        <dbReference type="ARBA" id="ARBA00047380"/>
    </source>
</evidence>
<evidence type="ECO:0000313" key="13">
    <source>
        <dbReference type="EMBL" id="PSL14578.1"/>
    </source>
</evidence>
<evidence type="ECO:0000259" key="12">
    <source>
        <dbReference type="SMART" id="SM00845"/>
    </source>
</evidence>
<evidence type="ECO:0000256" key="6">
    <source>
        <dbReference type="ARBA" id="ARBA00022840"/>
    </source>
</evidence>
<comment type="similarity">
    <text evidence="1 11">Belongs to the GatB/GatE family. GatB subfamily.</text>
</comment>
<feature type="domain" description="Asn/Gln amidotransferase" evidence="12">
    <location>
        <begin position="328"/>
        <end position="479"/>
    </location>
</feature>